<dbReference type="GO" id="GO:0006351">
    <property type="term" value="P:DNA-templated transcription"/>
    <property type="evidence" value="ECO:0007669"/>
    <property type="project" value="InterPro"/>
</dbReference>
<evidence type="ECO:0000256" key="3">
    <source>
        <dbReference type="ARBA" id="ARBA00023015"/>
    </source>
</evidence>
<comment type="subcellular location">
    <subcellularLocation>
        <location evidence="1">Nucleus</location>
    </subcellularLocation>
</comment>
<dbReference type="GO" id="GO:0005634">
    <property type="term" value="C:nucleus"/>
    <property type="evidence" value="ECO:0007669"/>
    <property type="project" value="UniProtKB-SubCell"/>
</dbReference>
<dbReference type="AlphaFoldDB" id="A0AAD4CMS1"/>
<keyword evidence="2" id="KW-0479">Metal-binding</keyword>
<evidence type="ECO:0000313" key="7">
    <source>
        <dbReference type="EMBL" id="KAF9889399.1"/>
    </source>
</evidence>
<dbReference type="GO" id="GO:0003677">
    <property type="term" value="F:DNA binding"/>
    <property type="evidence" value="ECO:0007669"/>
    <property type="project" value="InterPro"/>
</dbReference>
<keyword evidence="8" id="KW-1185">Reference proteome</keyword>
<organism evidence="7 8">
    <name type="scientific">Aspergillus nanangensis</name>
    <dbReference type="NCBI Taxonomy" id="2582783"/>
    <lineage>
        <taxon>Eukaryota</taxon>
        <taxon>Fungi</taxon>
        <taxon>Dikarya</taxon>
        <taxon>Ascomycota</taxon>
        <taxon>Pezizomycotina</taxon>
        <taxon>Eurotiomycetes</taxon>
        <taxon>Eurotiomycetidae</taxon>
        <taxon>Eurotiales</taxon>
        <taxon>Aspergillaceae</taxon>
        <taxon>Aspergillus</taxon>
        <taxon>Aspergillus subgen. Circumdati</taxon>
    </lineage>
</organism>
<evidence type="ECO:0000256" key="2">
    <source>
        <dbReference type="ARBA" id="ARBA00022723"/>
    </source>
</evidence>
<protein>
    <recommendedName>
        <fullName evidence="6">Xylanolytic transcriptional activator regulatory domain-containing protein</fullName>
    </recommendedName>
</protein>
<keyword evidence="3" id="KW-0805">Transcription regulation</keyword>
<dbReference type="PANTHER" id="PTHR31001:SF50">
    <property type="entry name" value="ZN(II)2CYS6 TRANSCRIPTION FACTOR (EUROFUNG)"/>
    <property type="match status" value="1"/>
</dbReference>
<keyword evidence="5" id="KW-0539">Nucleus</keyword>
<feature type="domain" description="Xylanolytic transcriptional activator regulatory" evidence="6">
    <location>
        <begin position="31"/>
        <end position="224"/>
    </location>
</feature>
<dbReference type="Pfam" id="PF04082">
    <property type="entry name" value="Fungal_trans"/>
    <property type="match status" value="1"/>
</dbReference>
<proteinExistence type="predicted"/>
<dbReference type="EMBL" id="VCAU01000036">
    <property type="protein sequence ID" value="KAF9889399.1"/>
    <property type="molecule type" value="Genomic_DNA"/>
</dbReference>
<dbReference type="InterPro" id="IPR007219">
    <property type="entry name" value="XnlR_reg_dom"/>
</dbReference>
<evidence type="ECO:0000256" key="4">
    <source>
        <dbReference type="ARBA" id="ARBA00023163"/>
    </source>
</evidence>
<sequence length="535" mass="60232">MPGSIQPDEPGLLVLGGVLASREAERELFRIFLHRVDPFFKILHGPSLNAFMINGKSYLDYEPGHAAPRALSHAIYYAAAGSLDDEECSRIFKKNRTTVVELYRKESETALAQADFMVSNDLTVLQAFVLFLLASRTQDQTRRTWTMLSMAVRIAQALYLHLPDPPFTVSPFEREMRRRLWAGIGFLDVESSLDRASEPMMHSAWVESHPPLNINDSDISFDMETTPIAQAEGFTDMTFTMIVLKAQYISRLINFSGVAENTVNSIAMRQHIVIDFQHSASRYLQHAQPDKIAFHWFTRAVAELINSSMQLITLRPLQRIPGFVPPPVRGDRLLKIAVDVLKKSNNLRNDPRSLSWHWIQYTFVPWHALAVALAELCGCDELTLMEKFWAPVDQAYKRLGSLVADSRKGALWRPMEKMMTQANAKRNELLSSPTVGGYPSNFQGMSSSQVPVCAQSDICAPITLAPLTDQNSETYIPTTAEMTIPQVDGGLGPWPCVWDAIDFGNSGLENEMSWLNYENFIGGFYENIDYSLIDP</sequence>
<name>A0AAD4CMS1_ASPNN</name>
<reference evidence="7" key="1">
    <citation type="journal article" date="2019" name="Beilstein J. Org. Chem.">
        <title>Nanangenines: drimane sesquiterpenoids as the dominant metabolite cohort of a novel Australian fungus, Aspergillus nanangensis.</title>
        <authorList>
            <person name="Lacey H.J."/>
            <person name="Gilchrist C.L.M."/>
            <person name="Crombie A."/>
            <person name="Kalaitzis J.A."/>
            <person name="Vuong D."/>
            <person name="Rutledge P.J."/>
            <person name="Turner P."/>
            <person name="Pitt J.I."/>
            <person name="Lacey E."/>
            <person name="Chooi Y.H."/>
            <person name="Piggott A.M."/>
        </authorList>
    </citation>
    <scope>NUCLEOTIDE SEQUENCE</scope>
    <source>
        <strain evidence="7">MST-FP2251</strain>
    </source>
</reference>
<accession>A0AAD4CMS1</accession>
<evidence type="ECO:0000259" key="6">
    <source>
        <dbReference type="Pfam" id="PF04082"/>
    </source>
</evidence>
<evidence type="ECO:0000313" key="8">
    <source>
        <dbReference type="Proteomes" id="UP001194746"/>
    </source>
</evidence>
<gene>
    <name evidence="7" type="ORF">FE257_007300</name>
</gene>
<reference evidence="7" key="2">
    <citation type="submission" date="2020-02" db="EMBL/GenBank/DDBJ databases">
        <authorList>
            <person name="Gilchrist C.L.M."/>
            <person name="Chooi Y.-H."/>
        </authorList>
    </citation>
    <scope>NUCLEOTIDE SEQUENCE</scope>
    <source>
        <strain evidence="7">MST-FP2251</strain>
    </source>
</reference>
<dbReference type="Proteomes" id="UP001194746">
    <property type="component" value="Unassembled WGS sequence"/>
</dbReference>
<dbReference type="InterPro" id="IPR050613">
    <property type="entry name" value="Sec_Metabolite_Reg"/>
</dbReference>
<keyword evidence="4" id="KW-0804">Transcription</keyword>
<dbReference type="CDD" id="cd12148">
    <property type="entry name" value="fungal_TF_MHR"/>
    <property type="match status" value="1"/>
</dbReference>
<dbReference type="PANTHER" id="PTHR31001">
    <property type="entry name" value="UNCHARACTERIZED TRANSCRIPTIONAL REGULATORY PROTEIN"/>
    <property type="match status" value="1"/>
</dbReference>
<evidence type="ECO:0000256" key="5">
    <source>
        <dbReference type="ARBA" id="ARBA00023242"/>
    </source>
</evidence>
<evidence type="ECO:0000256" key="1">
    <source>
        <dbReference type="ARBA" id="ARBA00004123"/>
    </source>
</evidence>
<dbReference type="GO" id="GO:0008270">
    <property type="term" value="F:zinc ion binding"/>
    <property type="evidence" value="ECO:0007669"/>
    <property type="project" value="InterPro"/>
</dbReference>
<comment type="caution">
    <text evidence="7">The sequence shown here is derived from an EMBL/GenBank/DDBJ whole genome shotgun (WGS) entry which is preliminary data.</text>
</comment>